<evidence type="ECO:0000256" key="7">
    <source>
        <dbReference type="ARBA" id="ARBA00023014"/>
    </source>
</evidence>
<dbReference type="InterPro" id="IPR001041">
    <property type="entry name" value="2Fe-2S_ferredoxin-type"/>
</dbReference>
<gene>
    <name evidence="12" type="primary">ycbX</name>
    <name evidence="12" type="ORF">GCM10007895_15160</name>
</gene>
<comment type="caution">
    <text evidence="12">The sequence shown here is derived from an EMBL/GenBank/DDBJ whole genome shotgun (WGS) entry which is preliminary data.</text>
</comment>
<dbReference type="AlphaFoldDB" id="A0AA37RVL0"/>
<evidence type="ECO:0000256" key="8">
    <source>
        <dbReference type="ARBA" id="ARBA00023075"/>
    </source>
</evidence>
<comment type="cofactor">
    <cofactor evidence="9">
        <name>[2Fe-2S] cluster</name>
        <dbReference type="ChEBI" id="CHEBI:190135"/>
    </cofactor>
</comment>
<name>A0AA37RVL0_9GAMM</name>
<dbReference type="InterPro" id="IPR005302">
    <property type="entry name" value="MoCF_Sase_C"/>
</dbReference>
<feature type="domain" description="2Fe-2S ferredoxin-type" evidence="10">
    <location>
        <begin position="290"/>
        <end position="378"/>
    </location>
</feature>
<sequence>MSTPKLSQIWRYPLKSGAPESLQTADVGLEGLIQDRRLLMIDANGQMITGRSEPKMLRFKAGIANQQLSLSHPDHEQISASLEDLQISVPAQVWSDSFEAFHISDEVDAYVSRVLGQAAQLLYCGERSQRLGGKTGQSLSMADGYPLLLISDASLRELNWRSPEPLSMERFRPNLVVSAQLPFIEDHWQRVRIGEVEFELVEPCSRCNFTTLDPETLTYQAEQEPLTTLSKFRQGEDGQLYFGQNLIALNTGVITQGDVVEVLQTRQPQAYPDKRDVSPPPIATPPAKAEKLQFELNGQKVTGDNQTSLLAQGLSAGVELSYRCRSGRCSSCMMQLESGEVIQPPARALNQKDQESGKILACCAIPISDIRAHSLKPTKTRKEPR</sequence>
<keyword evidence="2" id="KW-0813">Transport</keyword>
<keyword evidence="7" id="KW-0411">Iron-sulfur</keyword>
<dbReference type="PROSITE" id="PS51085">
    <property type="entry name" value="2FE2S_FER_2"/>
    <property type="match status" value="1"/>
</dbReference>
<comment type="similarity">
    <text evidence="1">Belongs to the 2Fe2S plant-type ferredoxin family.</text>
</comment>
<dbReference type="Pfam" id="PF03473">
    <property type="entry name" value="MOSC"/>
    <property type="match status" value="1"/>
</dbReference>
<dbReference type="Pfam" id="PF03476">
    <property type="entry name" value="MOSC_N"/>
    <property type="match status" value="1"/>
</dbReference>
<evidence type="ECO:0000256" key="3">
    <source>
        <dbReference type="ARBA" id="ARBA00022714"/>
    </source>
</evidence>
<dbReference type="PROSITE" id="PS51340">
    <property type="entry name" value="MOSC"/>
    <property type="match status" value="1"/>
</dbReference>
<keyword evidence="6" id="KW-0408">Iron</keyword>
<evidence type="ECO:0000259" key="10">
    <source>
        <dbReference type="PROSITE" id="PS51085"/>
    </source>
</evidence>
<dbReference type="Gene3D" id="3.10.20.30">
    <property type="match status" value="1"/>
</dbReference>
<dbReference type="Proteomes" id="UP001161422">
    <property type="component" value="Unassembled WGS sequence"/>
</dbReference>
<feature type="domain" description="MOSC" evidence="11">
    <location>
        <begin position="116"/>
        <end position="263"/>
    </location>
</feature>
<evidence type="ECO:0000313" key="12">
    <source>
        <dbReference type="EMBL" id="GLP96210.1"/>
    </source>
</evidence>
<dbReference type="PANTHER" id="PTHR43112:SF3">
    <property type="entry name" value="FERREDOXIN-2, CHLOROPLASTIC"/>
    <property type="match status" value="1"/>
</dbReference>
<dbReference type="SUPFAM" id="SSF50800">
    <property type="entry name" value="PK beta-barrel domain-like"/>
    <property type="match status" value="1"/>
</dbReference>
<dbReference type="InterPro" id="IPR011037">
    <property type="entry name" value="Pyrv_Knase-like_insert_dom_sf"/>
</dbReference>
<evidence type="ECO:0000256" key="9">
    <source>
        <dbReference type="ARBA" id="ARBA00034078"/>
    </source>
</evidence>
<dbReference type="GO" id="GO:0051537">
    <property type="term" value="F:2 iron, 2 sulfur cluster binding"/>
    <property type="evidence" value="ECO:0007669"/>
    <property type="project" value="UniProtKB-KW"/>
</dbReference>
<dbReference type="Pfam" id="PF00111">
    <property type="entry name" value="Fer2"/>
    <property type="match status" value="1"/>
</dbReference>
<keyword evidence="4" id="KW-0479">Metal-binding</keyword>
<dbReference type="GO" id="GO:0030151">
    <property type="term" value="F:molybdenum ion binding"/>
    <property type="evidence" value="ECO:0007669"/>
    <property type="project" value="InterPro"/>
</dbReference>
<evidence type="ECO:0000256" key="6">
    <source>
        <dbReference type="ARBA" id="ARBA00023004"/>
    </source>
</evidence>
<dbReference type="InterPro" id="IPR005303">
    <property type="entry name" value="MOCOS_middle"/>
</dbReference>
<evidence type="ECO:0000259" key="11">
    <source>
        <dbReference type="PROSITE" id="PS51340"/>
    </source>
</evidence>
<protein>
    <submittedName>
        <fullName evidence="12">(2Fe-2S)-binding protein</fullName>
    </submittedName>
</protein>
<reference evidence="12" key="1">
    <citation type="journal article" date="2014" name="Int. J. Syst. Evol. Microbiol.">
        <title>Complete genome sequence of Corynebacterium casei LMG S-19264T (=DSM 44701T), isolated from a smear-ripened cheese.</title>
        <authorList>
            <consortium name="US DOE Joint Genome Institute (JGI-PGF)"/>
            <person name="Walter F."/>
            <person name="Albersmeier A."/>
            <person name="Kalinowski J."/>
            <person name="Ruckert C."/>
        </authorList>
    </citation>
    <scope>NUCLEOTIDE SEQUENCE</scope>
    <source>
        <strain evidence="12">NBRC 101628</strain>
    </source>
</reference>
<keyword evidence="3" id="KW-0001">2Fe-2S</keyword>
<reference evidence="12" key="2">
    <citation type="submission" date="2023-01" db="EMBL/GenBank/DDBJ databases">
        <title>Draft genome sequence of Paraferrimonas sedimenticola strain NBRC 101628.</title>
        <authorList>
            <person name="Sun Q."/>
            <person name="Mori K."/>
        </authorList>
    </citation>
    <scope>NUCLEOTIDE SEQUENCE</scope>
    <source>
        <strain evidence="12">NBRC 101628</strain>
    </source>
</reference>
<accession>A0AA37RVL0</accession>
<evidence type="ECO:0000313" key="13">
    <source>
        <dbReference type="Proteomes" id="UP001161422"/>
    </source>
</evidence>
<evidence type="ECO:0000256" key="4">
    <source>
        <dbReference type="ARBA" id="ARBA00022723"/>
    </source>
</evidence>
<proteinExistence type="inferred from homology"/>
<evidence type="ECO:0000256" key="5">
    <source>
        <dbReference type="ARBA" id="ARBA00022982"/>
    </source>
</evidence>
<dbReference type="InterPro" id="IPR006058">
    <property type="entry name" value="2Fe2S_fd_BS"/>
</dbReference>
<organism evidence="12 13">
    <name type="scientific">Paraferrimonas sedimenticola</name>
    <dbReference type="NCBI Taxonomy" id="375674"/>
    <lineage>
        <taxon>Bacteria</taxon>
        <taxon>Pseudomonadati</taxon>
        <taxon>Pseudomonadota</taxon>
        <taxon>Gammaproteobacteria</taxon>
        <taxon>Alteromonadales</taxon>
        <taxon>Ferrimonadaceae</taxon>
        <taxon>Paraferrimonas</taxon>
    </lineage>
</organism>
<evidence type="ECO:0000256" key="2">
    <source>
        <dbReference type="ARBA" id="ARBA00022448"/>
    </source>
</evidence>
<dbReference type="PROSITE" id="PS00197">
    <property type="entry name" value="2FE2S_FER_1"/>
    <property type="match status" value="1"/>
</dbReference>
<evidence type="ECO:0000256" key="1">
    <source>
        <dbReference type="ARBA" id="ARBA00007874"/>
    </source>
</evidence>
<dbReference type="RefSeq" id="WP_095505347.1">
    <property type="nucleotide sequence ID" value="NZ_BSNC01000004.1"/>
</dbReference>
<keyword evidence="5" id="KW-0249">Electron transport</keyword>
<dbReference type="EMBL" id="BSNC01000004">
    <property type="protein sequence ID" value="GLP96210.1"/>
    <property type="molecule type" value="Genomic_DNA"/>
</dbReference>
<dbReference type="PANTHER" id="PTHR43112">
    <property type="entry name" value="FERREDOXIN"/>
    <property type="match status" value="1"/>
</dbReference>
<dbReference type="CDD" id="cd00207">
    <property type="entry name" value="fer2"/>
    <property type="match status" value="1"/>
</dbReference>
<keyword evidence="8" id="KW-0830">Ubiquinone</keyword>
<dbReference type="InterPro" id="IPR036010">
    <property type="entry name" value="2Fe-2S_ferredoxin-like_sf"/>
</dbReference>
<dbReference type="GO" id="GO:0003824">
    <property type="term" value="F:catalytic activity"/>
    <property type="evidence" value="ECO:0007669"/>
    <property type="project" value="InterPro"/>
</dbReference>
<dbReference type="InterPro" id="IPR012675">
    <property type="entry name" value="Beta-grasp_dom_sf"/>
</dbReference>
<dbReference type="GO" id="GO:0030170">
    <property type="term" value="F:pyridoxal phosphate binding"/>
    <property type="evidence" value="ECO:0007669"/>
    <property type="project" value="InterPro"/>
</dbReference>
<dbReference type="SUPFAM" id="SSF141673">
    <property type="entry name" value="MOSC N-terminal domain-like"/>
    <property type="match status" value="1"/>
</dbReference>
<keyword evidence="13" id="KW-1185">Reference proteome</keyword>
<dbReference type="SUPFAM" id="SSF54292">
    <property type="entry name" value="2Fe-2S ferredoxin-like"/>
    <property type="match status" value="1"/>
</dbReference>